<dbReference type="AlphaFoldDB" id="A0AAV1Q1K7"/>
<organism evidence="3 4">
    <name type="scientific">Scomber scombrus</name>
    <name type="common">Atlantic mackerel</name>
    <name type="synonym">Scomber vernalis</name>
    <dbReference type="NCBI Taxonomy" id="13677"/>
    <lineage>
        <taxon>Eukaryota</taxon>
        <taxon>Metazoa</taxon>
        <taxon>Chordata</taxon>
        <taxon>Craniata</taxon>
        <taxon>Vertebrata</taxon>
        <taxon>Euteleostomi</taxon>
        <taxon>Actinopterygii</taxon>
        <taxon>Neopterygii</taxon>
        <taxon>Teleostei</taxon>
        <taxon>Neoteleostei</taxon>
        <taxon>Acanthomorphata</taxon>
        <taxon>Pelagiaria</taxon>
        <taxon>Scombriformes</taxon>
        <taxon>Scombridae</taxon>
        <taxon>Scomber</taxon>
    </lineage>
</organism>
<dbReference type="PANTHER" id="PTHR45784:SF8">
    <property type="entry name" value="C-TYPE MANNOSE RECEPTOR 2-RELATED"/>
    <property type="match status" value="1"/>
</dbReference>
<gene>
    <name evidence="3" type="ORF">FSCOSCO3_A007467</name>
</gene>
<dbReference type="Gene3D" id="3.10.100.10">
    <property type="entry name" value="Mannose-Binding Protein A, subunit A"/>
    <property type="match status" value="3"/>
</dbReference>
<keyword evidence="4" id="KW-1185">Reference proteome</keyword>
<dbReference type="PROSITE" id="PS51257">
    <property type="entry name" value="PROKAR_LIPOPROTEIN"/>
    <property type="match status" value="1"/>
</dbReference>
<proteinExistence type="predicted"/>
<accession>A0AAV1Q1K7</accession>
<feature type="domain" description="C-type lectin" evidence="2">
    <location>
        <begin position="121"/>
        <end position="227"/>
    </location>
</feature>
<dbReference type="PANTHER" id="PTHR45784">
    <property type="entry name" value="C-TYPE LECTIN DOMAIN FAMILY 20 MEMBER A-RELATED"/>
    <property type="match status" value="1"/>
</dbReference>
<dbReference type="SUPFAM" id="SSF56436">
    <property type="entry name" value="C-type lectin-like"/>
    <property type="match status" value="3"/>
</dbReference>
<dbReference type="InterPro" id="IPR016186">
    <property type="entry name" value="C-type_lectin-like/link_sf"/>
</dbReference>
<evidence type="ECO:0000259" key="2">
    <source>
        <dbReference type="PROSITE" id="PS50041"/>
    </source>
</evidence>
<evidence type="ECO:0000313" key="4">
    <source>
        <dbReference type="Proteomes" id="UP001314229"/>
    </source>
</evidence>
<dbReference type="InterPro" id="IPR016187">
    <property type="entry name" value="CTDL_fold"/>
</dbReference>
<evidence type="ECO:0000313" key="3">
    <source>
        <dbReference type="EMBL" id="CAK6976969.1"/>
    </source>
</evidence>
<dbReference type="EMBL" id="CAWUFR010000378">
    <property type="protein sequence ID" value="CAK6976969.1"/>
    <property type="molecule type" value="Genomic_DNA"/>
</dbReference>
<dbReference type="PROSITE" id="PS50041">
    <property type="entry name" value="C_TYPE_LECTIN_2"/>
    <property type="match status" value="3"/>
</dbReference>
<dbReference type="Proteomes" id="UP001314229">
    <property type="component" value="Unassembled WGS sequence"/>
</dbReference>
<dbReference type="CDD" id="cd00037">
    <property type="entry name" value="CLECT"/>
    <property type="match status" value="1"/>
</dbReference>
<keyword evidence="1" id="KW-0732">Signal</keyword>
<feature type="domain" description="C-type lectin" evidence="2">
    <location>
        <begin position="222"/>
        <end position="343"/>
    </location>
</feature>
<keyword evidence="3" id="KW-0675">Receptor</keyword>
<dbReference type="SMART" id="SM00034">
    <property type="entry name" value="CLECT"/>
    <property type="match status" value="3"/>
</dbReference>
<dbReference type="Pfam" id="PF00059">
    <property type="entry name" value="Lectin_C"/>
    <property type="match status" value="3"/>
</dbReference>
<evidence type="ECO:0000256" key="1">
    <source>
        <dbReference type="SAM" id="SignalP"/>
    </source>
</evidence>
<feature type="signal peptide" evidence="1">
    <location>
        <begin position="1"/>
        <end position="20"/>
    </location>
</feature>
<comment type="caution">
    <text evidence="3">The sequence shown here is derived from an EMBL/GenBank/DDBJ whole genome shotgun (WGS) entry which is preliminary data.</text>
</comment>
<sequence length="346" mass="40299">MKSCLSGPIVILFFSCTVSGLESVVHRNSRDHVDLAVFYKQSDADSVFLKPYLAWIGLRKPEADSSRNQWVWSNRQSYSPVSWAEDQPHDNHDCALVKRNKKIYGSNCKGHYFFICTKDPYNIYEYAFIPQSKTWYEAEEYCKNEYFDLASLTYALSIDSTVKTQDFPVWIGLHKDGEAWKWSSGVSGYRNWSAGETKDKGNCVTISSVYKKMATQNCTDRFPFVCFWDNLVLVKEDKTWEEALEHCRSLDSQIYLRYDLVSVQPEQDYDYVMSKIQEAITDRVWVGLRFLAGQWLWVNEADMLYSDLPLCPPVNQRCGALSRNGNSGMEIRDCTERRNFLCYRKY</sequence>
<protein>
    <submittedName>
        <fullName evidence="3">Macrophage mannose receptor 1-like</fullName>
    </submittedName>
</protein>
<feature type="chain" id="PRO_5043314966" evidence="1">
    <location>
        <begin position="21"/>
        <end position="346"/>
    </location>
</feature>
<reference evidence="3 4" key="1">
    <citation type="submission" date="2024-01" db="EMBL/GenBank/DDBJ databases">
        <authorList>
            <person name="Alioto T."/>
            <person name="Alioto T."/>
            <person name="Gomez Garrido J."/>
        </authorList>
    </citation>
    <scope>NUCLEOTIDE SEQUENCE [LARGE SCALE GENOMIC DNA]</scope>
</reference>
<feature type="domain" description="C-type lectin" evidence="2">
    <location>
        <begin position="55"/>
        <end position="117"/>
    </location>
</feature>
<dbReference type="InterPro" id="IPR001304">
    <property type="entry name" value="C-type_lectin-like"/>
</dbReference>
<name>A0AAV1Q1K7_SCOSC</name>